<evidence type="ECO:0000256" key="16">
    <source>
        <dbReference type="SAM" id="Phobius"/>
    </source>
</evidence>
<keyword evidence="16" id="KW-0812">Transmembrane</keyword>
<gene>
    <name evidence="17" type="primary">CYP2C9</name>
    <name evidence="17" type="ORF">CDAR_25681</name>
</gene>
<evidence type="ECO:0000256" key="5">
    <source>
        <dbReference type="ARBA" id="ARBA00010617"/>
    </source>
</evidence>
<feature type="binding site" description="axial binding residue" evidence="14">
    <location>
        <position position="440"/>
    </location>
    <ligand>
        <name>heme</name>
        <dbReference type="ChEBI" id="CHEBI:30413"/>
    </ligand>
    <ligandPart>
        <name>Fe</name>
        <dbReference type="ChEBI" id="CHEBI:18248"/>
    </ligandPart>
</feature>
<comment type="function">
    <text evidence="2">May be involved in the metabolism of insect hormones and in the breakdown of synthetic insecticides.</text>
</comment>
<evidence type="ECO:0000256" key="10">
    <source>
        <dbReference type="ARBA" id="ARBA00023002"/>
    </source>
</evidence>
<evidence type="ECO:0000256" key="4">
    <source>
        <dbReference type="ARBA" id="ARBA00004406"/>
    </source>
</evidence>
<dbReference type="GO" id="GO:0008395">
    <property type="term" value="F:steroid hydroxylase activity"/>
    <property type="evidence" value="ECO:0007669"/>
    <property type="project" value="TreeGrafter"/>
</dbReference>
<evidence type="ECO:0000256" key="15">
    <source>
        <dbReference type="RuleBase" id="RU000461"/>
    </source>
</evidence>
<dbReference type="InterPro" id="IPR002401">
    <property type="entry name" value="Cyt_P450_E_grp-I"/>
</dbReference>
<comment type="subcellular location">
    <subcellularLocation>
        <location evidence="4">Endoplasmic reticulum membrane</location>
        <topology evidence="4">Peripheral membrane protein</topology>
    </subcellularLocation>
    <subcellularLocation>
        <location evidence="3">Microsome membrane</location>
        <topology evidence="3">Peripheral membrane protein</topology>
    </subcellularLocation>
</comment>
<dbReference type="GO" id="GO:0005789">
    <property type="term" value="C:endoplasmic reticulum membrane"/>
    <property type="evidence" value="ECO:0007669"/>
    <property type="project" value="UniProtKB-SubCell"/>
</dbReference>
<protein>
    <submittedName>
        <fullName evidence="17">Cytochrome P450 2C9</fullName>
    </submittedName>
</protein>
<evidence type="ECO:0000256" key="14">
    <source>
        <dbReference type="PIRSR" id="PIRSR602401-1"/>
    </source>
</evidence>
<dbReference type="GO" id="GO:0006805">
    <property type="term" value="P:xenobiotic metabolic process"/>
    <property type="evidence" value="ECO:0007669"/>
    <property type="project" value="TreeGrafter"/>
</dbReference>
<evidence type="ECO:0000313" key="17">
    <source>
        <dbReference type="EMBL" id="GIY73522.1"/>
    </source>
</evidence>
<evidence type="ECO:0000256" key="13">
    <source>
        <dbReference type="ARBA" id="ARBA00023136"/>
    </source>
</evidence>
<organism evidence="17 18">
    <name type="scientific">Caerostris darwini</name>
    <dbReference type="NCBI Taxonomy" id="1538125"/>
    <lineage>
        <taxon>Eukaryota</taxon>
        <taxon>Metazoa</taxon>
        <taxon>Ecdysozoa</taxon>
        <taxon>Arthropoda</taxon>
        <taxon>Chelicerata</taxon>
        <taxon>Arachnida</taxon>
        <taxon>Araneae</taxon>
        <taxon>Araneomorphae</taxon>
        <taxon>Entelegynae</taxon>
        <taxon>Araneoidea</taxon>
        <taxon>Araneidae</taxon>
        <taxon>Caerostris</taxon>
    </lineage>
</organism>
<keyword evidence="6 14" id="KW-0349">Heme</keyword>
<reference evidence="17 18" key="1">
    <citation type="submission" date="2021-06" db="EMBL/GenBank/DDBJ databases">
        <title>Caerostris darwini draft genome.</title>
        <authorList>
            <person name="Kono N."/>
            <person name="Arakawa K."/>
        </authorList>
    </citation>
    <scope>NUCLEOTIDE SEQUENCE [LARGE SCALE GENOMIC DNA]</scope>
</reference>
<dbReference type="Proteomes" id="UP001054837">
    <property type="component" value="Unassembled WGS sequence"/>
</dbReference>
<dbReference type="PANTHER" id="PTHR24300:SF403">
    <property type="entry name" value="CYTOCHROME P450 306A1"/>
    <property type="match status" value="1"/>
</dbReference>
<evidence type="ECO:0000256" key="3">
    <source>
        <dbReference type="ARBA" id="ARBA00004174"/>
    </source>
</evidence>
<name>A0AAV4VSZ3_9ARAC</name>
<keyword evidence="11 14" id="KW-0408">Iron</keyword>
<keyword evidence="7 14" id="KW-0479">Metal-binding</keyword>
<dbReference type="PRINTS" id="PR00385">
    <property type="entry name" value="P450"/>
</dbReference>
<dbReference type="PANTHER" id="PTHR24300">
    <property type="entry name" value="CYTOCHROME P450 508A4-RELATED"/>
    <property type="match status" value="1"/>
</dbReference>
<dbReference type="InterPro" id="IPR017972">
    <property type="entry name" value="Cyt_P450_CS"/>
</dbReference>
<dbReference type="InterPro" id="IPR036396">
    <property type="entry name" value="Cyt_P450_sf"/>
</dbReference>
<proteinExistence type="inferred from homology"/>
<evidence type="ECO:0000256" key="2">
    <source>
        <dbReference type="ARBA" id="ARBA00003690"/>
    </source>
</evidence>
<keyword evidence="13 16" id="KW-0472">Membrane</keyword>
<keyword evidence="16" id="KW-1133">Transmembrane helix</keyword>
<accession>A0AAV4VSZ3</accession>
<dbReference type="Pfam" id="PF00067">
    <property type="entry name" value="p450"/>
    <property type="match status" value="1"/>
</dbReference>
<dbReference type="EMBL" id="BPLQ01013617">
    <property type="protein sequence ID" value="GIY73522.1"/>
    <property type="molecule type" value="Genomic_DNA"/>
</dbReference>
<dbReference type="AlphaFoldDB" id="A0AAV4VSZ3"/>
<dbReference type="InterPro" id="IPR050182">
    <property type="entry name" value="Cytochrome_P450_fam2"/>
</dbReference>
<keyword evidence="18" id="KW-1185">Reference proteome</keyword>
<dbReference type="GO" id="GO:0005506">
    <property type="term" value="F:iron ion binding"/>
    <property type="evidence" value="ECO:0007669"/>
    <property type="project" value="InterPro"/>
</dbReference>
<evidence type="ECO:0000256" key="9">
    <source>
        <dbReference type="ARBA" id="ARBA00022848"/>
    </source>
</evidence>
<keyword evidence="10 15" id="KW-0560">Oxidoreductase</keyword>
<feature type="transmembrane region" description="Helical" evidence="16">
    <location>
        <begin position="6"/>
        <end position="25"/>
    </location>
</feature>
<evidence type="ECO:0000256" key="1">
    <source>
        <dbReference type="ARBA" id="ARBA00001971"/>
    </source>
</evidence>
<comment type="cofactor">
    <cofactor evidence="1 14">
        <name>heme</name>
        <dbReference type="ChEBI" id="CHEBI:30413"/>
    </cofactor>
</comment>
<dbReference type="Gene3D" id="1.10.630.10">
    <property type="entry name" value="Cytochrome P450"/>
    <property type="match status" value="1"/>
</dbReference>
<evidence type="ECO:0000256" key="6">
    <source>
        <dbReference type="ARBA" id="ARBA00022617"/>
    </source>
</evidence>
<evidence type="ECO:0000313" key="18">
    <source>
        <dbReference type="Proteomes" id="UP001054837"/>
    </source>
</evidence>
<evidence type="ECO:0000256" key="12">
    <source>
        <dbReference type="ARBA" id="ARBA00023033"/>
    </source>
</evidence>
<dbReference type="InterPro" id="IPR001128">
    <property type="entry name" value="Cyt_P450"/>
</dbReference>
<comment type="similarity">
    <text evidence="5 15">Belongs to the cytochrome P450 family.</text>
</comment>
<keyword evidence="8" id="KW-0256">Endoplasmic reticulum</keyword>
<dbReference type="PRINTS" id="PR00463">
    <property type="entry name" value="EP450I"/>
</dbReference>
<dbReference type="SUPFAM" id="SSF48264">
    <property type="entry name" value="Cytochrome P450"/>
    <property type="match status" value="1"/>
</dbReference>
<dbReference type="GO" id="GO:0016712">
    <property type="term" value="F:oxidoreductase activity, acting on paired donors, with incorporation or reduction of molecular oxygen, reduced flavin or flavoprotein as one donor, and incorporation of one atom of oxygen"/>
    <property type="evidence" value="ECO:0007669"/>
    <property type="project" value="TreeGrafter"/>
</dbReference>
<dbReference type="FunFam" id="1.10.630.10:FF:000238">
    <property type="entry name" value="Cytochrome P450 2A6"/>
    <property type="match status" value="1"/>
</dbReference>
<evidence type="ECO:0000256" key="8">
    <source>
        <dbReference type="ARBA" id="ARBA00022824"/>
    </source>
</evidence>
<dbReference type="GO" id="GO:0006082">
    <property type="term" value="P:organic acid metabolic process"/>
    <property type="evidence" value="ECO:0007669"/>
    <property type="project" value="TreeGrafter"/>
</dbReference>
<evidence type="ECO:0000256" key="7">
    <source>
        <dbReference type="ARBA" id="ARBA00022723"/>
    </source>
</evidence>
<sequence length="520" mass="59983">MALNQYLSVPLLITTGVLVFTWFLWHLWSKNRKLPPGPWGVPVLGYYPFLSATPGNDFMELSKKYGKVFSFRTLGGKLFVVLNESSVLKEVLINRSDEFERPHGSTLITWVSNGLGITQEDGEIWKEQRRFFLQSAKNFGFGKLELETRIHEEVKGMVEDLRKTGGGDADVQFHVAYANNSIISHVLFTKKFDKDYFYRELLTYFVNIVKLFVGKKHVLVGPMLNVVLLMSPVLRQAKKAKDFFWKLTNEQVKEHVDTFDPTHVRDYVDEYLLQRRDMMKNGNVGSFTIERLEANCVNLFLEGTESVSFTINVLLTELSKHPDVQKKIQQELDSQVGRERFPSWAERTKLPFLEATIQELYRMASPFLISTMYSNPKETKIAGFTVPASSIIVFNLGPMHFDPKHFPNPHKFDPSRFLDASGKKVKKEGPYPFGVGRRSCIGESLAQMEVFIMIRFNCSKFHRLSWQGRRNLESGTTRLRKKNKKNILSLKEEINISIIQNIPSTHVDLYFQEAKMIIKN</sequence>
<keyword evidence="9" id="KW-0492">Microsome</keyword>
<dbReference type="GO" id="GO:0020037">
    <property type="term" value="F:heme binding"/>
    <property type="evidence" value="ECO:0007669"/>
    <property type="project" value="InterPro"/>
</dbReference>
<keyword evidence="12 15" id="KW-0503">Monooxygenase</keyword>
<evidence type="ECO:0000256" key="11">
    <source>
        <dbReference type="ARBA" id="ARBA00023004"/>
    </source>
</evidence>
<comment type="caution">
    <text evidence="17">The sequence shown here is derived from an EMBL/GenBank/DDBJ whole genome shotgun (WGS) entry which is preliminary data.</text>
</comment>
<dbReference type="PROSITE" id="PS00086">
    <property type="entry name" value="CYTOCHROME_P450"/>
    <property type="match status" value="1"/>
</dbReference>